<sequence length="127" mass="12960">MAARVSAKKALGLVAGSLAPRGGAVAAVRPASIGLTTAASRPFSQLAPTTTFSKERSKSVYEHGAHRSDAEARIAKVPVVMVDGPVALCDGGGGALGHPLDYIQLGSPDGGPRACQYCGTLYQMKTH</sequence>
<dbReference type="Pfam" id="PF10276">
    <property type="entry name" value="zf-CHCC"/>
    <property type="match status" value="1"/>
</dbReference>
<dbReference type="OrthoDB" id="307899at2759"/>
<dbReference type="PANTHER" id="PTHR13156:SF0">
    <property type="entry name" value="NADH DEHYDROGENASE [UBIQUINONE] IRON-SULFUR PROTEIN 6, MITOCHONDRIAL"/>
    <property type="match status" value="1"/>
</dbReference>
<proteinExistence type="predicted"/>
<name>D7FWT0_ECTSI</name>
<dbReference type="STRING" id="2880.D7FWT0"/>
<dbReference type="InParanoid" id="D7FWT0"/>
<dbReference type="Gene3D" id="2.60.260.40">
    <property type="entry name" value="q5lls5 like domains"/>
    <property type="match status" value="1"/>
</dbReference>
<accession>D7FWT0</accession>
<keyword evidence="3" id="KW-1185">Reference proteome</keyword>
<dbReference type="PANTHER" id="PTHR13156">
    <property type="entry name" value="NADH-UBIQUINONE OXIDOREDUCTASE 13 KD-A SUBUNIT"/>
    <property type="match status" value="1"/>
</dbReference>
<dbReference type="eggNOG" id="KOG3456">
    <property type="taxonomic scope" value="Eukaryota"/>
</dbReference>
<gene>
    <name evidence="2" type="ORF">Esi_0312_0023</name>
</gene>
<dbReference type="InterPro" id="IPR019401">
    <property type="entry name" value="Znf_CHCC"/>
</dbReference>
<evidence type="ECO:0000313" key="3">
    <source>
        <dbReference type="Proteomes" id="UP000002630"/>
    </source>
</evidence>
<evidence type="ECO:0000259" key="1">
    <source>
        <dbReference type="Pfam" id="PF10276"/>
    </source>
</evidence>
<dbReference type="GO" id="GO:0005739">
    <property type="term" value="C:mitochondrion"/>
    <property type="evidence" value="ECO:0007669"/>
    <property type="project" value="GOC"/>
</dbReference>
<dbReference type="Proteomes" id="UP000002630">
    <property type="component" value="Unassembled WGS sequence"/>
</dbReference>
<dbReference type="GO" id="GO:0006120">
    <property type="term" value="P:mitochondrial electron transport, NADH to ubiquinone"/>
    <property type="evidence" value="ECO:0007669"/>
    <property type="project" value="TreeGrafter"/>
</dbReference>
<protein>
    <recommendedName>
        <fullName evidence="1">Zinc finger CHCC-type domain-containing protein</fullName>
    </recommendedName>
</protein>
<evidence type="ECO:0000313" key="2">
    <source>
        <dbReference type="EMBL" id="CBJ32168.1"/>
    </source>
</evidence>
<organism evidence="2 3">
    <name type="scientific">Ectocarpus siliculosus</name>
    <name type="common">Brown alga</name>
    <name type="synonym">Conferva siliculosa</name>
    <dbReference type="NCBI Taxonomy" id="2880"/>
    <lineage>
        <taxon>Eukaryota</taxon>
        <taxon>Sar</taxon>
        <taxon>Stramenopiles</taxon>
        <taxon>Ochrophyta</taxon>
        <taxon>PX clade</taxon>
        <taxon>Phaeophyceae</taxon>
        <taxon>Ectocarpales</taxon>
        <taxon>Ectocarpaceae</taxon>
        <taxon>Ectocarpus</taxon>
    </lineage>
</organism>
<dbReference type="AlphaFoldDB" id="D7FWT0"/>
<dbReference type="EMBL" id="FN649760">
    <property type="protein sequence ID" value="CBJ32168.1"/>
    <property type="molecule type" value="Genomic_DNA"/>
</dbReference>
<reference evidence="2 3" key="1">
    <citation type="journal article" date="2010" name="Nature">
        <title>The Ectocarpus genome and the independent evolution of multicellularity in brown algae.</title>
        <authorList>
            <person name="Cock J.M."/>
            <person name="Sterck L."/>
            <person name="Rouze P."/>
            <person name="Scornet D."/>
            <person name="Allen A.E."/>
            <person name="Amoutzias G."/>
            <person name="Anthouard V."/>
            <person name="Artiguenave F."/>
            <person name="Aury J.M."/>
            <person name="Badger J.H."/>
            <person name="Beszteri B."/>
            <person name="Billiau K."/>
            <person name="Bonnet E."/>
            <person name="Bothwell J.H."/>
            <person name="Bowler C."/>
            <person name="Boyen C."/>
            <person name="Brownlee C."/>
            <person name="Carrano C.J."/>
            <person name="Charrier B."/>
            <person name="Cho G.Y."/>
            <person name="Coelho S.M."/>
            <person name="Collen J."/>
            <person name="Corre E."/>
            <person name="Da Silva C."/>
            <person name="Delage L."/>
            <person name="Delaroque N."/>
            <person name="Dittami S.M."/>
            <person name="Doulbeau S."/>
            <person name="Elias M."/>
            <person name="Farnham G."/>
            <person name="Gachon C.M."/>
            <person name="Gschloessl B."/>
            <person name="Heesch S."/>
            <person name="Jabbari K."/>
            <person name="Jubin C."/>
            <person name="Kawai H."/>
            <person name="Kimura K."/>
            <person name="Kloareg B."/>
            <person name="Kupper F.C."/>
            <person name="Lang D."/>
            <person name="Le Bail A."/>
            <person name="Leblanc C."/>
            <person name="Lerouge P."/>
            <person name="Lohr M."/>
            <person name="Lopez P.J."/>
            <person name="Martens C."/>
            <person name="Maumus F."/>
            <person name="Michel G."/>
            <person name="Miranda-Saavedra D."/>
            <person name="Morales J."/>
            <person name="Moreau H."/>
            <person name="Motomura T."/>
            <person name="Nagasato C."/>
            <person name="Napoli C.A."/>
            <person name="Nelson D.R."/>
            <person name="Nyvall-Collen P."/>
            <person name="Peters A.F."/>
            <person name="Pommier C."/>
            <person name="Potin P."/>
            <person name="Poulain J."/>
            <person name="Quesneville H."/>
            <person name="Read B."/>
            <person name="Rensing S.A."/>
            <person name="Ritter A."/>
            <person name="Rousvoal S."/>
            <person name="Samanta M."/>
            <person name="Samson G."/>
            <person name="Schroeder D.C."/>
            <person name="Segurens B."/>
            <person name="Strittmatter M."/>
            <person name="Tonon T."/>
            <person name="Tregear J.W."/>
            <person name="Valentin K."/>
            <person name="von Dassow P."/>
            <person name="Yamagishi T."/>
            <person name="Van de Peer Y."/>
            <person name="Wincker P."/>
        </authorList>
    </citation>
    <scope>NUCLEOTIDE SEQUENCE [LARGE SCALE GENOMIC DNA]</scope>
    <source>
        <strain evidence="3">Ec32 / CCAP1310/4</strain>
    </source>
</reference>
<feature type="domain" description="Zinc finger CHCC-type" evidence="1">
    <location>
        <begin position="86"/>
        <end position="122"/>
    </location>
</feature>